<reference evidence="20 21" key="1">
    <citation type="submission" date="2016-03" db="EMBL/GenBank/DDBJ databases">
        <title>Speciation and ecological success in dimly lit waters: horizontal gene transfer in a green sulfur bacteria bloom unveiled by metagenomic assembly.</title>
        <authorList>
            <person name="Llorens-Mares T."/>
            <person name="Liu Z."/>
            <person name="Allen L.Z."/>
            <person name="Rusch D.B."/>
            <person name="Craig M.T."/>
            <person name="Dupont C.L."/>
            <person name="Bryant D.A."/>
            <person name="Casamayor E.O."/>
        </authorList>
    </citation>
    <scope>NUCLEOTIDE SEQUENCE [LARGE SCALE GENOMIC DNA]</scope>
    <source>
        <strain evidence="20">CIII</strain>
    </source>
</reference>
<keyword evidence="11 16" id="KW-0694">RNA-binding</keyword>
<dbReference type="Pfam" id="PF17759">
    <property type="entry name" value="tRNA_synthFbeta"/>
    <property type="match status" value="1"/>
</dbReference>
<dbReference type="InterPro" id="IPR009061">
    <property type="entry name" value="DNA-bd_dom_put_sf"/>
</dbReference>
<feature type="binding site" evidence="15">
    <location>
        <position position="454"/>
    </location>
    <ligand>
        <name>Mg(2+)</name>
        <dbReference type="ChEBI" id="CHEBI:18420"/>
        <note>shared with alpha subunit</note>
    </ligand>
</feature>
<evidence type="ECO:0000256" key="3">
    <source>
        <dbReference type="ARBA" id="ARBA00011209"/>
    </source>
</evidence>
<dbReference type="PANTHER" id="PTHR10947">
    <property type="entry name" value="PHENYLALANYL-TRNA SYNTHETASE BETA CHAIN AND LEUCINE-RICH REPEAT-CONTAINING PROTEIN 47"/>
    <property type="match status" value="1"/>
</dbReference>
<evidence type="ECO:0000256" key="12">
    <source>
        <dbReference type="ARBA" id="ARBA00022917"/>
    </source>
</evidence>
<dbReference type="RefSeq" id="WP_303682108.1">
    <property type="nucleotide sequence ID" value="NZ_LVWG01000033.1"/>
</dbReference>
<dbReference type="PROSITE" id="PS50886">
    <property type="entry name" value="TRBD"/>
    <property type="match status" value="1"/>
</dbReference>
<dbReference type="SUPFAM" id="SSF54991">
    <property type="entry name" value="Anticodon-binding domain of PheRS"/>
    <property type="match status" value="1"/>
</dbReference>
<dbReference type="GO" id="GO:0005524">
    <property type="term" value="F:ATP binding"/>
    <property type="evidence" value="ECO:0007669"/>
    <property type="project" value="UniProtKB-UniRule"/>
</dbReference>
<evidence type="ECO:0000256" key="14">
    <source>
        <dbReference type="ARBA" id="ARBA00049255"/>
    </source>
</evidence>
<keyword evidence="4 15" id="KW-0963">Cytoplasm</keyword>
<dbReference type="SMART" id="SM00873">
    <property type="entry name" value="B3_4"/>
    <property type="match status" value="1"/>
</dbReference>
<evidence type="ECO:0000256" key="9">
    <source>
        <dbReference type="ARBA" id="ARBA00022840"/>
    </source>
</evidence>
<evidence type="ECO:0000256" key="10">
    <source>
        <dbReference type="ARBA" id="ARBA00022842"/>
    </source>
</evidence>
<dbReference type="Pfam" id="PF03484">
    <property type="entry name" value="B5"/>
    <property type="match status" value="1"/>
</dbReference>
<comment type="subcellular location">
    <subcellularLocation>
        <location evidence="1 15">Cytoplasm</location>
    </subcellularLocation>
</comment>
<organism evidence="20 21">
    <name type="scientific">Pelodictyon luteolum</name>
    <dbReference type="NCBI Taxonomy" id="1100"/>
    <lineage>
        <taxon>Bacteria</taxon>
        <taxon>Pseudomonadati</taxon>
        <taxon>Chlorobiota</taxon>
        <taxon>Chlorobiia</taxon>
        <taxon>Chlorobiales</taxon>
        <taxon>Chlorobiaceae</taxon>
        <taxon>Chlorobium/Pelodictyon group</taxon>
        <taxon>Pelodictyon</taxon>
    </lineage>
</organism>
<name>A0A165LDQ9_PELLU</name>
<comment type="similarity">
    <text evidence="2 15">Belongs to the phenylalanyl-tRNA synthetase beta subunit family. Type 1 subfamily.</text>
</comment>
<dbReference type="Gene3D" id="3.50.40.10">
    <property type="entry name" value="Phenylalanyl-trna Synthetase, Chain B, domain 3"/>
    <property type="match status" value="1"/>
</dbReference>
<feature type="binding site" evidence="15">
    <location>
        <position position="464"/>
    </location>
    <ligand>
        <name>Mg(2+)</name>
        <dbReference type="ChEBI" id="CHEBI:18420"/>
        <note>shared with alpha subunit</note>
    </ligand>
</feature>
<dbReference type="CDD" id="cd02796">
    <property type="entry name" value="tRNA_bind_bactPheRS"/>
    <property type="match status" value="1"/>
</dbReference>
<evidence type="ECO:0000256" key="15">
    <source>
        <dbReference type="HAMAP-Rule" id="MF_00283"/>
    </source>
</evidence>
<comment type="caution">
    <text evidence="20">The sequence shown here is derived from an EMBL/GenBank/DDBJ whole genome shotgun (WGS) entry which is preliminary data.</text>
</comment>
<comment type="catalytic activity">
    <reaction evidence="14 15">
        <text>tRNA(Phe) + L-phenylalanine + ATP = L-phenylalanyl-tRNA(Phe) + AMP + diphosphate + H(+)</text>
        <dbReference type="Rhea" id="RHEA:19413"/>
        <dbReference type="Rhea" id="RHEA-COMP:9668"/>
        <dbReference type="Rhea" id="RHEA-COMP:9699"/>
        <dbReference type="ChEBI" id="CHEBI:15378"/>
        <dbReference type="ChEBI" id="CHEBI:30616"/>
        <dbReference type="ChEBI" id="CHEBI:33019"/>
        <dbReference type="ChEBI" id="CHEBI:58095"/>
        <dbReference type="ChEBI" id="CHEBI:78442"/>
        <dbReference type="ChEBI" id="CHEBI:78531"/>
        <dbReference type="ChEBI" id="CHEBI:456215"/>
        <dbReference type="EC" id="6.1.1.20"/>
    </reaction>
</comment>
<evidence type="ECO:0000259" key="17">
    <source>
        <dbReference type="PROSITE" id="PS50886"/>
    </source>
</evidence>
<dbReference type="InterPro" id="IPR004532">
    <property type="entry name" value="Phe-tRNA-ligase_IIc_bsu_bact"/>
</dbReference>
<dbReference type="GO" id="GO:0000287">
    <property type="term" value="F:magnesium ion binding"/>
    <property type="evidence" value="ECO:0007669"/>
    <property type="project" value="UniProtKB-UniRule"/>
</dbReference>
<dbReference type="FunFam" id="2.40.50.140:FF:000045">
    <property type="entry name" value="Phenylalanine--tRNA ligase beta subunit"/>
    <property type="match status" value="1"/>
</dbReference>
<dbReference type="PANTHER" id="PTHR10947:SF0">
    <property type="entry name" value="PHENYLALANINE--TRNA LIGASE BETA SUBUNIT"/>
    <property type="match status" value="1"/>
</dbReference>
<protein>
    <recommendedName>
        <fullName evidence="15">Phenylalanine--tRNA ligase beta subunit</fullName>
        <ecNumber evidence="15">6.1.1.20</ecNumber>
    </recommendedName>
    <alternativeName>
        <fullName evidence="15">Phenylalanyl-tRNA synthetase beta subunit</fullName>
        <shortName evidence="15">PheRS</shortName>
    </alternativeName>
</protein>
<comment type="subunit">
    <text evidence="3 15">Tetramer of two alpha and two beta subunits.</text>
</comment>
<dbReference type="SUPFAM" id="SSF46955">
    <property type="entry name" value="Putative DNA-binding domain"/>
    <property type="match status" value="1"/>
</dbReference>
<dbReference type="SUPFAM" id="SSF55681">
    <property type="entry name" value="Class II aaRS and biotin synthetases"/>
    <property type="match status" value="1"/>
</dbReference>
<feature type="domain" description="TRNA-binding" evidence="17">
    <location>
        <begin position="40"/>
        <end position="153"/>
    </location>
</feature>
<keyword evidence="13 15" id="KW-0030">Aminoacyl-tRNA synthetase</keyword>
<dbReference type="InterPro" id="IPR005121">
    <property type="entry name" value="Fdx_antiC-bd"/>
</dbReference>
<keyword evidence="10 15" id="KW-0460">Magnesium</keyword>
<dbReference type="InterPro" id="IPR020825">
    <property type="entry name" value="Phe-tRNA_synthase-like_B3/B4"/>
</dbReference>
<evidence type="ECO:0000256" key="13">
    <source>
        <dbReference type="ARBA" id="ARBA00023146"/>
    </source>
</evidence>
<dbReference type="Gene3D" id="2.40.50.140">
    <property type="entry name" value="Nucleic acid-binding proteins"/>
    <property type="match status" value="1"/>
</dbReference>
<dbReference type="GO" id="GO:0000049">
    <property type="term" value="F:tRNA binding"/>
    <property type="evidence" value="ECO:0007669"/>
    <property type="project" value="UniProtKB-UniRule"/>
</dbReference>
<gene>
    <name evidence="15" type="primary">pheT</name>
    <name evidence="20" type="ORF">A3K90_03700</name>
</gene>
<dbReference type="InterPro" id="IPR033714">
    <property type="entry name" value="tRNA_bind_bactPheRS"/>
</dbReference>
<dbReference type="AlphaFoldDB" id="A0A165LDQ9"/>
<dbReference type="SMART" id="SM00874">
    <property type="entry name" value="B5"/>
    <property type="match status" value="1"/>
</dbReference>
<dbReference type="Gene3D" id="3.30.930.10">
    <property type="entry name" value="Bira Bifunctional Protein, Domain 2"/>
    <property type="match status" value="1"/>
</dbReference>
<dbReference type="EC" id="6.1.1.20" evidence="15"/>
<dbReference type="GO" id="GO:0006432">
    <property type="term" value="P:phenylalanyl-tRNA aminoacylation"/>
    <property type="evidence" value="ECO:0007669"/>
    <property type="project" value="UniProtKB-UniRule"/>
</dbReference>
<feature type="binding site" evidence="15">
    <location>
        <position position="463"/>
    </location>
    <ligand>
        <name>Mg(2+)</name>
        <dbReference type="ChEBI" id="CHEBI:18420"/>
        <note>shared with alpha subunit</note>
    </ligand>
</feature>
<dbReference type="SMART" id="SM00896">
    <property type="entry name" value="FDX-ACB"/>
    <property type="match status" value="1"/>
</dbReference>
<evidence type="ECO:0000256" key="7">
    <source>
        <dbReference type="ARBA" id="ARBA00022723"/>
    </source>
</evidence>
<evidence type="ECO:0000256" key="2">
    <source>
        <dbReference type="ARBA" id="ARBA00008653"/>
    </source>
</evidence>
<dbReference type="EMBL" id="LVWG01000033">
    <property type="protein sequence ID" value="KZK73898.1"/>
    <property type="molecule type" value="Genomic_DNA"/>
</dbReference>
<dbReference type="InterPro" id="IPR002547">
    <property type="entry name" value="tRNA-bd_dom"/>
</dbReference>
<evidence type="ECO:0000259" key="18">
    <source>
        <dbReference type="PROSITE" id="PS51447"/>
    </source>
</evidence>
<dbReference type="InterPro" id="IPR045060">
    <property type="entry name" value="Phe-tRNA-ligase_IIc_bsu"/>
</dbReference>
<proteinExistence type="inferred from homology"/>
<dbReference type="HAMAP" id="MF_00283">
    <property type="entry name" value="Phe_tRNA_synth_beta1"/>
    <property type="match status" value="1"/>
</dbReference>
<dbReference type="NCBIfam" id="TIGR00472">
    <property type="entry name" value="pheT_bact"/>
    <property type="match status" value="1"/>
</dbReference>
<feature type="domain" description="FDX-ACB" evidence="18">
    <location>
        <begin position="710"/>
        <end position="802"/>
    </location>
</feature>
<evidence type="ECO:0000313" key="21">
    <source>
        <dbReference type="Proteomes" id="UP000076481"/>
    </source>
</evidence>
<sequence length="804" mass="86807">MKISVNWLKDFLPSFSPEIPALVEKLTFLGLEVEDVESTPLPDPRVVVGRVQSVALHPDADRLRICMVDTGLEEPLQIVCGAPNVAEGMLVPVATEGSRLTMQDGTSFVIKPSKIRGQRSFGMICAADELGLSADHSGVMELDSSFAIGEPFARYLDSDTVLDIAVTPNRPDVLSHLGIARELASAPDAILLPGEAPIEFSTLSPLVEVIDSGACPLYVGIVIRGVTVGPSPRWLSARLESIGLRPKNNIVDITNFILHALGQPLHAFDLHKLKDGRVIVRSDFSGSFTALGGEQCTVEPGMPVICDTLKPAALAGVMGGQDSAVGEGTVDILLEAACFAPSAVRRSARKAGISSDSSYRFERGIDIRNVVPAARAAVALILETAGGTVGEATLQGDSCPPLLVLPFRPRRANELLGTAIEPDRMTEMLARIGFRTLAQEDGVMQVEVPSCRVDVSQEIDLIEEVARLYGYDNIEASGRMAATYPSMRTRPGFFPDFLRLLAVGLDFREVLTNPLIRREEAAPFSDGLVYVLNPISEGLEVLRPGLVPGMLKVIAHNIRHGNRDMRLFEVAHGFSMADASCAGESCALDAYCEKEWLVLALTGLRYPRSWNQPTDRVDFYDAVGAAEMLLGKLNLLDKSAVNIYNENTVSIDLELTEGKKKRSQRAGRAMRLDSALLSQFDIEQDVFIVELDVSVLEMLHSPDVVYDPPSKFPAVQRDLSFILPGTVPVQSLIGLVRSSDPLIRAVSVFDVFERGAEGGGERSVGLSISIADHAGTLQEGRISEILRTVGVNAESTLGAVIRQV</sequence>
<evidence type="ECO:0000256" key="11">
    <source>
        <dbReference type="ARBA" id="ARBA00022884"/>
    </source>
</evidence>
<dbReference type="InterPro" id="IPR041616">
    <property type="entry name" value="PheRS_beta_core"/>
</dbReference>
<dbReference type="InterPro" id="IPR012340">
    <property type="entry name" value="NA-bd_OB-fold"/>
</dbReference>
<dbReference type="InterPro" id="IPR005146">
    <property type="entry name" value="B3/B4_tRNA-bd"/>
</dbReference>
<dbReference type="Gene3D" id="3.30.70.380">
    <property type="entry name" value="Ferrodoxin-fold anticodon-binding domain"/>
    <property type="match status" value="1"/>
</dbReference>
<dbReference type="Pfam" id="PF03483">
    <property type="entry name" value="B3_4"/>
    <property type="match status" value="1"/>
</dbReference>
<evidence type="ECO:0000256" key="16">
    <source>
        <dbReference type="PROSITE-ProRule" id="PRU00209"/>
    </source>
</evidence>
<dbReference type="InterPro" id="IPR045864">
    <property type="entry name" value="aa-tRNA-synth_II/BPL/LPL"/>
</dbReference>
<evidence type="ECO:0000256" key="6">
    <source>
        <dbReference type="ARBA" id="ARBA00022598"/>
    </source>
</evidence>
<keyword evidence="7 15" id="KW-0479">Metal-binding</keyword>
<evidence type="ECO:0000256" key="4">
    <source>
        <dbReference type="ARBA" id="ARBA00022490"/>
    </source>
</evidence>
<dbReference type="Pfam" id="PF03147">
    <property type="entry name" value="FDX-ACB"/>
    <property type="match status" value="1"/>
</dbReference>
<dbReference type="SUPFAM" id="SSF56037">
    <property type="entry name" value="PheT/TilS domain"/>
    <property type="match status" value="1"/>
</dbReference>
<dbReference type="GO" id="GO:0004826">
    <property type="term" value="F:phenylalanine-tRNA ligase activity"/>
    <property type="evidence" value="ECO:0007669"/>
    <property type="project" value="UniProtKB-UniRule"/>
</dbReference>
<dbReference type="SUPFAM" id="SSF50249">
    <property type="entry name" value="Nucleic acid-binding proteins"/>
    <property type="match status" value="1"/>
</dbReference>
<dbReference type="Pfam" id="PF01588">
    <property type="entry name" value="tRNA_bind"/>
    <property type="match status" value="1"/>
</dbReference>
<evidence type="ECO:0000256" key="8">
    <source>
        <dbReference type="ARBA" id="ARBA00022741"/>
    </source>
</evidence>
<keyword evidence="12 15" id="KW-0648">Protein biosynthesis</keyword>
<keyword evidence="8 15" id="KW-0547">Nucleotide-binding</keyword>
<dbReference type="Proteomes" id="UP000076481">
    <property type="component" value="Unassembled WGS sequence"/>
</dbReference>
<evidence type="ECO:0000313" key="20">
    <source>
        <dbReference type="EMBL" id="KZK73898.1"/>
    </source>
</evidence>
<feature type="domain" description="B5" evidence="19">
    <location>
        <begin position="400"/>
        <end position="476"/>
    </location>
</feature>
<dbReference type="InterPro" id="IPR005147">
    <property type="entry name" value="tRNA_synthase_B5-dom"/>
</dbReference>
<evidence type="ECO:0000259" key="19">
    <source>
        <dbReference type="PROSITE" id="PS51483"/>
    </source>
</evidence>
<keyword evidence="9 15" id="KW-0067">ATP-binding</keyword>
<dbReference type="GO" id="GO:0009328">
    <property type="term" value="C:phenylalanine-tRNA ligase complex"/>
    <property type="evidence" value="ECO:0007669"/>
    <property type="project" value="TreeGrafter"/>
</dbReference>
<keyword evidence="5 16" id="KW-0820">tRNA-binding</keyword>
<dbReference type="InterPro" id="IPR036690">
    <property type="entry name" value="Fdx_antiC-bd_sf"/>
</dbReference>
<keyword evidence="6 15" id="KW-0436">Ligase</keyword>
<evidence type="ECO:0000256" key="1">
    <source>
        <dbReference type="ARBA" id="ARBA00004496"/>
    </source>
</evidence>
<evidence type="ECO:0000256" key="5">
    <source>
        <dbReference type="ARBA" id="ARBA00022555"/>
    </source>
</evidence>
<feature type="binding site" evidence="15">
    <location>
        <position position="460"/>
    </location>
    <ligand>
        <name>Mg(2+)</name>
        <dbReference type="ChEBI" id="CHEBI:18420"/>
        <note>shared with alpha subunit</note>
    </ligand>
</feature>
<dbReference type="Gene3D" id="3.30.56.10">
    <property type="match status" value="2"/>
</dbReference>
<dbReference type="PROSITE" id="PS51483">
    <property type="entry name" value="B5"/>
    <property type="match status" value="1"/>
</dbReference>
<dbReference type="NCBIfam" id="NF045760">
    <property type="entry name" value="YtpR"/>
    <property type="match status" value="1"/>
</dbReference>
<comment type="cofactor">
    <cofactor evidence="15">
        <name>Mg(2+)</name>
        <dbReference type="ChEBI" id="CHEBI:18420"/>
    </cofactor>
    <text evidence="15">Binds 2 magnesium ions per tetramer.</text>
</comment>
<accession>A0A165LDQ9</accession>
<dbReference type="PROSITE" id="PS51447">
    <property type="entry name" value="FDX_ACB"/>
    <property type="match status" value="1"/>
</dbReference>